<feature type="transmembrane region" description="Helical" evidence="1">
    <location>
        <begin position="21"/>
        <end position="43"/>
    </location>
</feature>
<keyword evidence="4" id="KW-1185">Reference proteome</keyword>
<dbReference type="GO" id="GO:0006508">
    <property type="term" value="P:proteolysis"/>
    <property type="evidence" value="ECO:0007669"/>
    <property type="project" value="UniProtKB-KW"/>
</dbReference>
<keyword evidence="3" id="KW-0645">Protease</keyword>
<feature type="transmembrane region" description="Helical" evidence="1">
    <location>
        <begin position="186"/>
        <end position="204"/>
    </location>
</feature>
<evidence type="ECO:0000256" key="1">
    <source>
        <dbReference type="SAM" id="Phobius"/>
    </source>
</evidence>
<dbReference type="Pfam" id="PF02517">
    <property type="entry name" value="Rce1-like"/>
    <property type="match status" value="1"/>
</dbReference>
<evidence type="ECO:0000313" key="3">
    <source>
        <dbReference type="EMBL" id="MDR6839899.1"/>
    </source>
</evidence>
<feature type="transmembrane region" description="Helical" evidence="1">
    <location>
        <begin position="128"/>
        <end position="148"/>
    </location>
</feature>
<keyword evidence="1" id="KW-0472">Membrane</keyword>
<keyword evidence="1" id="KW-0812">Transmembrane</keyword>
<evidence type="ECO:0000259" key="2">
    <source>
        <dbReference type="Pfam" id="PF02517"/>
    </source>
</evidence>
<dbReference type="Proteomes" id="UP001254759">
    <property type="component" value="Unassembled WGS sequence"/>
</dbReference>
<dbReference type="RefSeq" id="WP_310089706.1">
    <property type="nucleotide sequence ID" value="NZ_JAVDTT010000001.1"/>
</dbReference>
<gene>
    <name evidence="3" type="ORF">J2W94_000163</name>
</gene>
<feature type="transmembrane region" description="Helical" evidence="1">
    <location>
        <begin position="211"/>
        <end position="235"/>
    </location>
</feature>
<dbReference type="PANTHER" id="PTHR39430">
    <property type="entry name" value="MEMBRANE-ASSOCIATED PROTEASE-RELATED"/>
    <property type="match status" value="1"/>
</dbReference>
<name>A0ABU1RP63_9GAMM</name>
<dbReference type="GO" id="GO:0008233">
    <property type="term" value="F:peptidase activity"/>
    <property type="evidence" value="ECO:0007669"/>
    <property type="project" value="UniProtKB-KW"/>
</dbReference>
<sequence length="294" mass="32407">MEARQPGLHRQVLSRLLRSPLARMVYFAALLVALRLVFVWIAQSAGIPPNSFRTMSANFAFTVLAVLPYLLAYWLLAKFIERRPLSELDWRKSPQLLWGLFAALLLFALVTAELWAAQAYTISSFGDAPLWTLFLLTAVAPGITEEIISRGILFRLTEEGLGTWIALAVSALFFGFAHSFNPGATVWSSVAISIEAGVLFGLLYHVTRSLWWCIGLHAGWNFVQGAVFGIPVSGIKVDGLFDSQLQGPDWLDGGGFGAEASVLTVLTCGIASLLLIRRMLRDRSVVAPFWKRGH</sequence>
<comment type="caution">
    <text evidence="3">The sequence shown here is derived from an EMBL/GenBank/DDBJ whole genome shotgun (WGS) entry which is preliminary data.</text>
</comment>
<dbReference type="PANTHER" id="PTHR39430:SF1">
    <property type="entry name" value="PROTEASE"/>
    <property type="match status" value="1"/>
</dbReference>
<feature type="transmembrane region" description="Helical" evidence="1">
    <location>
        <begin position="160"/>
        <end position="180"/>
    </location>
</feature>
<reference evidence="3 4" key="1">
    <citation type="submission" date="2023-07" db="EMBL/GenBank/DDBJ databases">
        <title>Sorghum-associated microbial communities from plants grown in Nebraska, USA.</title>
        <authorList>
            <person name="Schachtman D."/>
        </authorList>
    </citation>
    <scope>NUCLEOTIDE SEQUENCE [LARGE SCALE GENOMIC DNA]</scope>
    <source>
        <strain evidence="3 4">BE107</strain>
    </source>
</reference>
<dbReference type="InterPro" id="IPR003675">
    <property type="entry name" value="Rce1/LyrA-like_dom"/>
</dbReference>
<evidence type="ECO:0000313" key="4">
    <source>
        <dbReference type="Proteomes" id="UP001254759"/>
    </source>
</evidence>
<feature type="transmembrane region" description="Helical" evidence="1">
    <location>
        <begin position="55"/>
        <end position="76"/>
    </location>
</feature>
<protein>
    <submittedName>
        <fullName evidence="3">Membrane protease YdiL (CAAX protease family)</fullName>
    </submittedName>
</protein>
<proteinExistence type="predicted"/>
<organism evidence="3 4">
    <name type="scientific">Pseudoxanthomonas sacheonensis</name>
    <dbReference type="NCBI Taxonomy" id="443615"/>
    <lineage>
        <taxon>Bacteria</taxon>
        <taxon>Pseudomonadati</taxon>
        <taxon>Pseudomonadota</taxon>
        <taxon>Gammaproteobacteria</taxon>
        <taxon>Lysobacterales</taxon>
        <taxon>Lysobacteraceae</taxon>
        <taxon>Pseudoxanthomonas</taxon>
    </lineage>
</organism>
<keyword evidence="1" id="KW-1133">Transmembrane helix</keyword>
<feature type="transmembrane region" description="Helical" evidence="1">
    <location>
        <begin position="96"/>
        <end position="116"/>
    </location>
</feature>
<feature type="domain" description="CAAX prenyl protease 2/Lysostaphin resistance protein A-like" evidence="2">
    <location>
        <begin position="130"/>
        <end position="223"/>
    </location>
</feature>
<keyword evidence="3" id="KW-0378">Hydrolase</keyword>
<dbReference type="EMBL" id="JAVDTT010000001">
    <property type="protein sequence ID" value="MDR6839899.1"/>
    <property type="molecule type" value="Genomic_DNA"/>
</dbReference>
<feature type="transmembrane region" description="Helical" evidence="1">
    <location>
        <begin position="255"/>
        <end position="276"/>
    </location>
</feature>
<accession>A0ABU1RP63</accession>